<sequence length="132" mass="14065">MTVKKVVIMVNIKCGKCNSAIMEAVTELEGVNHVSLDENASLLTVVGTMDPICVAKRLRKIKQKPVIVSVGPPKPPEPPKPVVVPPEPPKPVVVPPEPPKPVCKCKPMPPYCNSCDVVSVTTYETGSGCTIV</sequence>
<reference evidence="9" key="1">
    <citation type="journal article" date="2015" name="Nat. Plants">
        <title>Genome expansion of Arabis alpina linked with retrotransposition and reduced symmetric DNA methylation.</title>
        <authorList>
            <person name="Willing E.M."/>
            <person name="Rawat V."/>
            <person name="Mandakova T."/>
            <person name="Maumus F."/>
            <person name="James G.V."/>
            <person name="Nordstroem K.J."/>
            <person name="Becker C."/>
            <person name="Warthmann N."/>
            <person name="Chica C."/>
            <person name="Szarzynska B."/>
            <person name="Zytnicki M."/>
            <person name="Albani M.C."/>
            <person name="Kiefer C."/>
            <person name="Bergonzi S."/>
            <person name="Castaings L."/>
            <person name="Mateos J.L."/>
            <person name="Berns M.C."/>
            <person name="Bujdoso N."/>
            <person name="Piofczyk T."/>
            <person name="de Lorenzo L."/>
            <person name="Barrero-Sicilia C."/>
            <person name="Mateos I."/>
            <person name="Piednoel M."/>
            <person name="Hagmann J."/>
            <person name="Chen-Min-Tao R."/>
            <person name="Iglesias-Fernandez R."/>
            <person name="Schuster S.C."/>
            <person name="Alonso-Blanco C."/>
            <person name="Roudier F."/>
            <person name="Carbonero P."/>
            <person name="Paz-Ares J."/>
            <person name="Davis S.J."/>
            <person name="Pecinka A."/>
            <person name="Quesneville H."/>
            <person name="Colot V."/>
            <person name="Lysak M.A."/>
            <person name="Weigel D."/>
            <person name="Coupland G."/>
            <person name="Schneeberger K."/>
        </authorList>
    </citation>
    <scope>NUCLEOTIDE SEQUENCE [LARGE SCALE GENOMIC DNA]</scope>
    <source>
        <strain evidence="9">cv. Pajares</strain>
    </source>
</reference>
<dbReference type="SUPFAM" id="SSF55008">
    <property type="entry name" value="HMA, heavy metal-associated domain"/>
    <property type="match status" value="1"/>
</dbReference>
<feature type="region of interest" description="Disordered" evidence="6">
    <location>
        <begin position="68"/>
        <end position="88"/>
    </location>
</feature>
<keyword evidence="9" id="KW-1185">Reference proteome</keyword>
<keyword evidence="3" id="KW-0449">Lipoprotein</keyword>
<dbReference type="InterPro" id="IPR006121">
    <property type="entry name" value="HMA_dom"/>
</dbReference>
<dbReference type="InterPro" id="IPR036163">
    <property type="entry name" value="HMA_dom_sf"/>
</dbReference>
<keyword evidence="1" id="KW-0488">Methylation</keyword>
<evidence type="ECO:0000313" key="9">
    <source>
        <dbReference type="Proteomes" id="UP000029120"/>
    </source>
</evidence>
<evidence type="ECO:0000256" key="4">
    <source>
        <dbReference type="ARBA" id="ARBA00023289"/>
    </source>
</evidence>
<evidence type="ECO:0000256" key="2">
    <source>
        <dbReference type="ARBA" id="ARBA00022723"/>
    </source>
</evidence>
<protein>
    <recommendedName>
        <fullName evidence="7">HMA domain-containing protein</fullName>
    </recommendedName>
</protein>
<name>A0A087H7A1_ARAAL</name>
<dbReference type="Pfam" id="PF00403">
    <property type="entry name" value="HMA"/>
    <property type="match status" value="1"/>
</dbReference>
<dbReference type="Gramene" id="KFK38003">
    <property type="protein sequence ID" value="KFK38003"/>
    <property type="gene ID" value="AALP_AA3G057800"/>
</dbReference>
<proteinExistence type="inferred from homology"/>
<keyword evidence="4" id="KW-0636">Prenylation</keyword>
<dbReference type="InterPro" id="IPR051863">
    <property type="entry name" value="HIPP"/>
</dbReference>
<dbReference type="eggNOG" id="KOG1603">
    <property type="taxonomic scope" value="Eukaryota"/>
</dbReference>
<dbReference type="OrthoDB" id="691258at2759"/>
<evidence type="ECO:0000259" key="7">
    <source>
        <dbReference type="PROSITE" id="PS50846"/>
    </source>
</evidence>
<evidence type="ECO:0000256" key="6">
    <source>
        <dbReference type="SAM" id="MobiDB-lite"/>
    </source>
</evidence>
<dbReference type="PANTHER" id="PTHR45811:SF33">
    <property type="entry name" value="HEAVY METAL-ASSOCIATED ISOPRENYLATED PLANT PROTEIN 2-RELATED"/>
    <property type="match status" value="1"/>
</dbReference>
<dbReference type="EMBL" id="CM002871">
    <property type="protein sequence ID" value="KFK38003.1"/>
    <property type="molecule type" value="Genomic_DNA"/>
</dbReference>
<evidence type="ECO:0000256" key="5">
    <source>
        <dbReference type="ARBA" id="ARBA00024045"/>
    </source>
</evidence>
<comment type="similarity">
    <text evidence="5">Belongs to the HIPP family.</text>
</comment>
<dbReference type="PANTHER" id="PTHR45811">
    <property type="entry name" value="COPPER TRANSPORT PROTEIN FAMILY-RELATED"/>
    <property type="match status" value="1"/>
</dbReference>
<dbReference type="GO" id="GO:0046872">
    <property type="term" value="F:metal ion binding"/>
    <property type="evidence" value="ECO:0007669"/>
    <property type="project" value="UniProtKB-KW"/>
</dbReference>
<dbReference type="AlphaFoldDB" id="A0A087H7A1"/>
<evidence type="ECO:0000313" key="8">
    <source>
        <dbReference type="EMBL" id="KFK38003.1"/>
    </source>
</evidence>
<keyword evidence="2" id="KW-0479">Metal-binding</keyword>
<dbReference type="PROSITE" id="PS50846">
    <property type="entry name" value="HMA_2"/>
    <property type="match status" value="1"/>
</dbReference>
<dbReference type="OMA" id="CKAKEAM"/>
<feature type="compositionally biased region" description="Pro residues" evidence="6">
    <location>
        <begin position="72"/>
        <end position="88"/>
    </location>
</feature>
<evidence type="ECO:0000256" key="1">
    <source>
        <dbReference type="ARBA" id="ARBA00022481"/>
    </source>
</evidence>
<organism evidence="8 9">
    <name type="scientific">Arabis alpina</name>
    <name type="common">Alpine rock-cress</name>
    <dbReference type="NCBI Taxonomy" id="50452"/>
    <lineage>
        <taxon>Eukaryota</taxon>
        <taxon>Viridiplantae</taxon>
        <taxon>Streptophyta</taxon>
        <taxon>Embryophyta</taxon>
        <taxon>Tracheophyta</taxon>
        <taxon>Spermatophyta</taxon>
        <taxon>Magnoliopsida</taxon>
        <taxon>eudicotyledons</taxon>
        <taxon>Gunneridae</taxon>
        <taxon>Pentapetalae</taxon>
        <taxon>rosids</taxon>
        <taxon>malvids</taxon>
        <taxon>Brassicales</taxon>
        <taxon>Brassicaceae</taxon>
        <taxon>Arabideae</taxon>
        <taxon>Arabis</taxon>
    </lineage>
</organism>
<dbReference type="Gene3D" id="3.30.70.100">
    <property type="match status" value="1"/>
</dbReference>
<accession>A0A087H7A1</accession>
<feature type="domain" description="HMA" evidence="7">
    <location>
        <begin position="3"/>
        <end position="69"/>
    </location>
</feature>
<dbReference type="Proteomes" id="UP000029120">
    <property type="component" value="Chromosome 3"/>
</dbReference>
<gene>
    <name evidence="8" type="ordered locus">AALP_Aa3g057800</name>
</gene>
<evidence type="ECO:0000256" key="3">
    <source>
        <dbReference type="ARBA" id="ARBA00023288"/>
    </source>
</evidence>